<evidence type="ECO:0008006" key="3">
    <source>
        <dbReference type="Google" id="ProtNLM"/>
    </source>
</evidence>
<proteinExistence type="predicted"/>
<dbReference type="PROSITE" id="PS51257">
    <property type="entry name" value="PROKAR_LIPOPROTEIN"/>
    <property type="match status" value="1"/>
</dbReference>
<evidence type="ECO:0000313" key="1">
    <source>
        <dbReference type="EMBL" id="AET63474.1"/>
    </source>
</evidence>
<sequence>MKAGLAVLLGVVLFLLAPPTALGGCDDQKCKDADWKIAKNVTHQSSIFLIGYMNEMGVYQTERGAAGSKLAYSVSGSGTASKTMTVYVDEGGSCGGSCGGDGGGSGIYLNIQAEYNYHPYTFVPETTTYGREAEGHLRSALRAKNRVVGTEIAERSPGVDYLLAEEAAPQQRPALEVLRLGSW</sequence>
<protein>
    <recommendedName>
        <fullName evidence="3">Lipoprotein</fullName>
    </recommendedName>
</protein>
<dbReference type="PATRIC" id="fig|1110509.7.peg.87"/>
<reference evidence="1 2" key="1">
    <citation type="journal article" date="2012" name="PLoS ONE">
        <title>The genome characteristics and predicted function of methyl-group oxidation pathway in the obligate aceticlastic methanogens, Methanosaeta spp.</title>
        <authorList>
            <person name="Zhu J."/>
            <person name="Zheng H."/>
            <person name="Ai G."/>
            <person name="Zhang G."/>
            <person name="Liu D."/>
            <person name="Liu X."/>
            <person name="Dong X."/>
        </authorList>
    </citation>
    <scope>NUCLEOTIDE SEQUENCE [LARGE SCALE GENOMIC DNA]</scope>
    <source>
        <strain evidence="1 2">6Ac</strain>
    </source>
</reference>
<dbReference type="EMBL" id="CP003117">
    <property type="protein sequence ID" value="AET63474.1"/>
    <property type="molecule type" value="Genomic_DNA"/>
</dbReference>
<dbReference type="AlphaFoldDB" id="G7WK33"/>
<organism evidence="1 2">
    <name type="scientific">Methanothrix harundinacea (strain 6Ac)</name>
    <name type="common">Methanosaeta harundinacea</name>
    <dbReference type="NCBI Taxonomy" id="1110509"/>
    <lineage>
        <taxon>Archaea</taxon>
        <taxon>Methanobacteriati</taxon>
        <taxon>Methanobacteriota</taxon>
        <taxon>Stenosarchaea group</taxon>
        <taxon>Methanomicrobia</taxon>
        <taxon>Methanotrichales</taxon>
        <taxon>Methanotrichaceae</taxon>
        <taxon>Methanothrix</taxon>
    </lineage>
</organism>
<accession>G7WK33</accession>
<keyword evidence="2" id="KW-1185">Reference proteome</keyword>
<evidence type="ECO:0000313" key="2">
    <source>
        <dbReference type="Proteomes" id="UP000005877"/>
    </source>
</evidence>
<gene>
    <name evidence="1" type="ordered locus">Mhar_0081</name>
</gene>
<dbReference type="HOGENOM" id="CLU_1472081_0_0_2"/>
<dbReference type="KEGG" id="mhi:Mhar_0081"/>
<name>G7WK33_METH6</name>
<dbReference type="Proteomes" id="UP000005877">
    <property type="component" value="Chromosome"/>
</dbReference>
<dbReference type="STRING" id="1110509.Mhar_0081"/>